<feature type="compositionally biased region" description="Low complexity" evidence="1">
    <location>
        <begin position="147"/>
        <end position="159"/>
    </location>
</feature>
<feature type="region of interest" description="Disordered" evidence="1">
    <location>
        <begin position="264"/>
        <end position="296"/>
    </location>
</feature>
<evidence type="ECO:0000256" key="2">
    <source>
        <dbReference type="SAM" id="Phobius"/>
    </source>
</evidence>
<feature type="transmembrane region" description="Helical" evidence="2">
    <location>
        <begin position="492"/>
        <end position="513"/>
    </location>
</feature>
<feature type="compositionally biased region" description="Acidic residues" evidence="1">
    <location>
        <begin position="119"/>
        <end position="129"/>
    </location>
</feature>
<dbReference type="Proteomes" id="UP000675409">
    <property type="component" value="Unassembled WGS sequence"/>
</dbReference>
<protein>
    <submittedName>
        <fullName evidence="4">Uncharacterized protein</fullName>
    </submittedName>
</protein>
<keyword evidence="2" id="KW-0472">Membrane</keyword>
<dbReference type="RefSeq" id="WP_201848230.1">
    <property type="nucleotide sequence ID" value="NZ_JABBYC010000025.1"/>
</dbReference>
<name>A0ABS1LLZ9_9MICO</name>
<accession>A0ABS1LLZ9</accession>
<keyword evidence="2" id="KW-1133">Transmembrane helix</keyword>
<feature type="region of interest" description="Disordered" evidence="1">
    <location>
        <begin position="119"/>
        <end position="217"/>
    </location>
</feature>
<evidence type="ECO:0000256" key="3">
    <source>
        <dbReference type="SAM" id="SignalP"/>
    </source>
</evidence>
<keyword evidence="3" id="KW-0732">Signal</keyword>
<feature type="compositionally biased region" description="Low complexity" evidence="1">
    <location>
        <begin position="31"/>
        <end position="41"/>
    </location>
</feature>
<keyword evidence="2" id="KW-0812">Transmembrane</keyword>
<gene>
    <name evidence="4" type="ORF">HGK34_13640</name>
</gene>
<feature type="compositionally biased region" description="Basic and acidic residues" evidence="1">
    <location>
        <begin position="275"/>
        <end position="284"/>
    </location>
</feature>
<organism evidence="4 5">
    <name type="scientific">Myceligenerans indicum</name>
    <dbReference type="NCBI Taxonomy" id="2593663"/>
    <lineage>
        <taxon>Bacteria</taxon>
        <taxon>Bacillati</taxon>
        <taxon>Actinomycetota</taxon>
        <taxon>Actinomycetes</taxon>
        <taxon>Micrococcales</taxon>
        <taxon>Promicromonosporaceae</taxon>
        <taxon>Myceligenerans</taxon>
    </lineage>
</organism>
<proteinExistence type="predicted"/>
<evidence type="ECO:0000256" key="1">
    <source>
        <dbReference type="SAM" id="MobiDB-lite"/>
    </source>
</evidence>
<feature type="region of interest" description="Disordered" evidence="1">
    <location>
        <begin position="31"/>
        <end position="72"/>
    </location>
</feature>
<evidence type="ECO:0000313" key="5">
    <source>
        <dbReference type="Proteomes" id="UP000675409"/>
    </source>
</evidence>
<feature type="compositionally biased region" description="Basic and acidic residues" evidence="1">
    <location>
        <begin position="179"/>
        <end position="201"/>
    </location>
</feature>
<evidence type="ECO:0000313" key="4">
    <source>
        <dbReference type="EMBL" id="MBL0887305.1"/>
    </source>
</evidence>
<sequence length="532" mass="52620">MKQATKTTRKSTATKQVKRVVATLALATAAGTAAAPAFASASCDNDRGDDGVGQAFGSDRPGARFGGAGRGVEVKDDGTVEVHTRGSSKGVGGLLSGVLGGAASAADDAVDGVSHAVDEATDPVEDVVDDVTGPVSGVGDHLPSPKPSASGAPGPSAEAGAGGKQTLASAATGTDDTDSTSKDSGKKDSGKKDSGKKETGKKASGKAAEPEQGEPGYFAMADIDYSGTRDRELAAESLPGVPQESDEDGEVLAFKATARVLGFEPETFSSDPDEDRSGAYEPRHMRGASRSGERAPWETYKGAEEGTGGSSSFMNLFGGIGVGAVELDASLSGDGLELRAETDGTKAGVQLDEGGLSADAEVKDVAGVAAGASDQGVDASGGVAGAASLEAQAAATGDAAVVGSEDMSSSEAGMSGVEQELTGLAEREAQPFHNGTNDFVGQRMRGALSPAGAQFLSYEPTTVDRVAEEADAATREATIDAPLRVATTGTEAAALTGLAGALVVGGAGALLVANRGGRNGGPAHAAARNTTA</sequence>
<dbReference type="EMBL" id="JABBYC010000025">
    <property type="protein sequence ID" value="MBL0887305.1"/>
    <property type="molecule type" value="Genomic_DNA"/>
</dbReference>
<comment type="caution">
    <text evidence="4">The sequence shown here is derived from an EMBL/GenBank/DDBJ whole genome shotgun (WGS) entry which is preliminary data.</text>
</comment>
<feature type="chain" id="PRO_5046345568" evidence="3">
    <location>
        <begin position="40"/>
        <end position="532"/>
    </location>
</feature>
<keyword evidence="5" id="KW-1185">Reference proteome</keyword>
<feature type="signal peptide" evidence="3">
    <location>
        <begin position="1"/>
        <end position="39"/>
    </location>
</feature>
<reference evidence="4 5" key="1">
    <citation type="journal article" date="2021" name="Arch. Microbiol.">
        <title>Myceligenerans indicum sp. nov., an actinobacterium isolated from mangrove sediment of Sundarbans, India.</title>
        <authorList>
            <person name="Asha K."/>
            <person name="Bhadury P."/>
        </authorList>
    </citation>
    <scope>NUCLEOTIDE SEQUENCE [LARGE SCALE GENOMIC DNA]</scope>
    <source>
        <strain evidence="4 5">I2</strain>
    </source>
</reference>